<dbReference type="GO" id="GO:0016323">
    <property type="term" value="C:basolateral plasma membrane"/>
    <property type="evidence" value="ECO:0007669"/>
    <property type="project" value="TreeGrafter"/>
</dbReference>
<dbReference type="SUPFAM" id="SSF52540">
    <property type="entry name" value="P-loop containing nucleoside triphosphate hydrolases"/>
    <property type="match status" value="1"/>
</dbReference>
<dbReference type="GO" id="GO:0034634">
    <property type="term" value="F:glutathione transmembrane transporter activity"/>
    <property type="evidence" value="ECO:0007669"/>
    <property type="project" value="TreeGrafter"/>
</dbReference>
<keyword evidence="5" id="KW-0547">Nucleotide-binding</keyword>
<comment type="catalytic activity">
    <reaction evidence="14">
        <text>sphing-4-enine 1-phosphate(in) + ATP + H2O = sphing-4-enine 1-phosphate(out) + ADP + phosphate + H(+)</text>
        <dbReference type="Rhea" id="RHEA:38951"/>
        <dbReference type="ChEBI" id="CHEBI:15377"/>
        <dbReference type="ChEBI" id="CHEBI:15378"/>
        <dbReference type="ChEBI" id="CHEBI:30616"/>
        <dbReference type="ChEBI" id="CHEBI:43474"/>
        <dbReference type="ChEBI" id="CHEBI:60119"/>
        <dbReference type="ChEBI" id="CHEBI:456216"/>
    </reaction>
    <physiologicalReaction direction="left-to-right" evidence="14">
        <dbReference type="Rhea" id="RHEA:38952"/>
    </physiologicalReaction>
</comment>
<protein>
    <recommendedName>
        <fullName evidence="9">Multidrug resistance-associated protein 1</fullName>
    </recommendedName>
    <alternativeName>
        <fullName evidence="12">ATP-binding cassette sub-family C member 1</fullName>
    </alternativeName>
    <alternativeName>
        <fullName evidence="11">Glutathione-S-conjugate-translocating ATPase ABCC1</fullName>
    </alternativeName>
    <alternativeName>
        <fullName evidence="10">Leukotriene C(4) transporter</fullName>
    </alternativeName>
</protein>
<name>A0A643C192_BALPH</name>
<keyword evidence="4 22" id="KW-0812">Transmembrane</keyword>
<evidence type="ECO:0000256" key="6">
    <source>
        <dbReference type="ARBA" id="ARBA00022840"/>
    </source>
</evidence>
<comment type="catalytic activity">
    <reaction evidence="20">
        <text>S-[(2E,6E,10E)-geranylgeranyl]-L-glutathione(in) + ATP + H2O = S-[(2E,6E,10E)-geranylgeranyl]-L-glutathione(out) + ADP + phosphate + H(+)</text>
        <dbReference type="Rhea" id="RHEA:81611"/>
        <dbReference type="ChEBI" id="CHEBI:15377"/>
        <dbReference type="ChEBI" id="CHEBI:15378"/>
        <dbReference type="ChEBI" id="CHEBI:30616"/>
        <dbReference type="ChEBI" id="CHEBI:43474"/>
        <dbReference type="ChEBI" id="CHEBI:156326"/>
        <dbReference type="ChEBI" id="CHEBI:456216"/>
    </reaction>
    <physiologicalReaction direction="left-to-right" evidence="20">
        <dbReference type="Rhea" id="RHEA:81612"/>
    </physiologicalReaction>
</comment>
<dbReference type="PANTHER" id="PTHR24223">
    <property type="entry name" value="ATP-BINDING CASSETTE SUB-FAMILY C"/>
    <property type="match status" value="1"/>
</dbReference>
<dbReference type="AlphaFoldDB" id="A0A643C192"/>
<feature type="non-terminal residue" evidence="25">
    <location>
        <position position="1"/>
    </location>
</feature>
<evidence type="ECO:0000256" key="7">
    <source>
        <dbReference type="ARBA" id="ARBA00022989"/>
    </source>
</evidence>
<comment type="catalytic activity">
    <reaction evidence="16">
        <text>2',3'-cGAMP(in) + ATP + H2O = 2',3'-cGAMP(out) + ADP + phosphate + H(+)</text>
        <dbReference type="Rhea" id="RHEA:74887"/>
        <dbReference type="ChEBI" id="CHEBI:15377"/>
        <dbReference type="ChEBI" id="CHEBI:15378"/>
        <dbReference type="ChEBI" id="CHEBI:30616"/>
        <dbReference type="ChEBI" id="CHEBI:43474"/>
        <dbReference type="ChEBI" id="CHEBI:143093"/>
        <dbReference type="ChEBI" id="CHEBI:456216"/>
    </reaction>
</comment>
<reference evidence="25 26" key="1">
    <citation type="journal article" date="2019" name="PLoS ONE">
        <title>Genomic analyses reveal an absence of contemporary introgressive admixture between fin whales and blue whales, despite known hybrids.</title>
        <authorList>
            <person name="Westbury M.V."/>
            <person name="Petersen B."/>
            <person name="Lorenzen E.D."/>
        </authorList>
    </citation>
    <scope>NUCLEOTIDE SEQUENCE [LARGE SCALE GENOMIC DNA]</scope>
    <source>
        <strain evidence="25">FinWhale-01</strain>
    </source>
</reference>
<dbReference type="PANTHER" id="PTHR24223:SF241">
    <property type="entry name" value="MULTIDRUG RESISTANCE-ASSOCIATED PROTEIN 1"/>
    <property type="match status" value="1"/>
</dbReference>
<dbReference type="PROSITE" id="PS00211">
    <property type="entry name" value="ABC_TRANSPORTER_1"/>
    <property type="match status" value="1"/>
</dbReference>
<keyword evidence="26" id="KW-1185">Reference proteome</keyword>
<evidence type="ECO:0000256" key="12">
    <source>
        <dbReference type="ARBA" id="ARBA00042274"/>
    </source>
</evidence>
<proteinExistence type="predicted"/>
<dbReference type="Proteomes" id="UP000437017">
    <property type="component" value="Unassembled WGS sequence"/>
</dbReference>
<dbReference type="InterPro" id="IPR036640">
    <property type="entry name" value="ABC1_TM_sf"/>
</dbReference>
<evidence type="ECO:0000256" key="9">
    <source>
        <dbReference type="ARBA" id="ARBA00041009"/>
    </source>
</evidence>
<evidence type="ECO:0000256" key="8">
    <source>
        <dbReference type="ARBA" id="ARBA00023136"/>
    </source>
</evidence>
<dbReference type="GO" id="GO:0016887">
    <property type="term" value="F:ATP hydrolysis activity"/>
    <property type="evidence" value="ECO:0007669"/>
    <property type="project" value="InterPro"/>
</dbReference>
<dbReference type="InterPro" id="IPR003439">
    <property type="entry name" value="ABC_transporter-like_ATP-bd"/>
</dbReference>
<evidence type="ECO:0000256" key="19">
    <source>
        <dbReference type="ARBA" id="ARBA00049910"/>
    </source>
</evidence>
<feature type="transmembrane region" description="Helical" evidence="22">
    <location>
        <begin position="239"/>
        <end position="259"/>
    </location>
</feature>
<comment type="catalytic activity">
    <reaction evidence="18">
        <text>prostaglandin A2-S-(S)-glutathione(in) + ATP + H2O = prostaglandin A2-S-(S)-glutathione(out) + ADP + phosphate + H(+)</text>
        <dbReference type="Rhea" id="RHEA:81699"/>
        <dbReference type="ChEBI" id="CHEBI:15377"/>
        <dbReference type="ChEBI" id="CHEBI:15378"/>
        <dbReference type="ChEBI" id="CHEBI:30616"/>
        <dbReference type="ChEBI" id="CHEBI:43474"/>
        <dbReference type="ChEBI" id="CHEBI:133769"/>
        <dbReference type="ChEBI" id="CHEBI:456216"/>
    </reaction>
    <physiologicalReaction direction="left-to-right" evidence="18">
        <dbReference type="Rhea" id="RHEA:81700"/>
    </physiologicalReaction>
</comment>
<evidence type="ECO:0000259" key="23">
    <source>
        <dbReference type="PROSITE" id="PS50893"/>
    </source>
</evidence>
<dbReference type="FunFam" id="1.20.1560.10:FF:000020">
    <property type="entry name" value="ABC metal ion transporter"/>
    <property type="match status" value="1"/>
</dbReference>
<evidence type="ECO:0000256" key="5">
    <source>
        <dbReference type="ARBA" id="ARBA00022741"/>
    </source>
</evidence>
<dbReference type="SMART" id="SM00382">
    <property type="entry name" value="AAA"/>
    <property type="match status" value="1"/>
</dbReference>
<evidence type="ECO:0000256" key="22">
    <source>
        <dbReference type="SAM" id="Phobius"/>
    </source>
</evidence>
<dbReference type="CDD" id="cd18595">
    <property type="entry name" value="ABC_6TM_MRP1_2_3_6_D1_like"/>
    <property type="match status" value="1"/>
</dbReference>
<evidence type="ECO:0000256" key="11">
    <source>
        <dbReference type="ARBA" id="ARBA00041913"/>
    </source>
</evidence>
<dbReference type="CDD" id="cd03250">
    <property type="entry name" value="ABCC_MRP_domain1"/>
    <property type="match status" value="1"/>
</dbReference>
<evidence type="ECO:0000256" key="14">
    <source>
        <dbReference type="ARBA" id="ARBA00047354"/>
    </source>
</evidence>
<comment type="caution">
    <text evidence="25">The sequence shown here is derived from an EMBL/GenBank/DDBJ whole genome shotgun (WGS) entry which is preliminary data.</text>
</comment>
<dbReference type="PROSITE" id="PS50929">
    <property type="entry name" value="ABC_TM1F"/>
    <property type="match status" value="1"/>
</dbReference>
<evidence type="ECO:0000256" key="4">
    <source>
        <dbReference type="ARBA" id="ARBA00022692"/>
    </source>
</evidence>
<feature type="transmembrane region" description="Helical" evidence="22">
    <location>
        <begin position="211"/>
        <end position="233"/>
    </location>
</feature>
<comment type="catalytic activity">
    <reaction evidence="17">
        <text>daunorubicin(in) + ATP + H2O = daunorubicin(out) + ADP + phosphate + H(+)</text>
        <dbReference type="Rhea" id="RHEA:33147"/>
        <dbReference type="ChEBI" id="CHEBI:15377"/>
        <dbReference type="ChEBI" id="CHEBI:15378"/>
        <dbReference type="ChEBI" id="CHEBI:30616"/>
        <dbReference type="ChEBI" id="CHEBI:43474"/>
        <dbReference type="ChEBI" id="CHEBI:64677"/>
        <dbReference type="ChEBI" id="CHEBI:456216"/>
    </reaction>
    <physiologicalReaction direction="left-to-right" evidence="17">
        <dbReference type="Rhea" id="RHEA:33148"/>
    </physiologicalReaction>
</comment>
<keyword evidence="3" id="KW-0926">Vacuole</keyword>
<evidence type="ECO:0000256" key="21">
    <source>
        <dbReference type="SAM" id="MobiDB-lite"/>
    </source>
</evidence>
<evidence type="ECO:0000256" key="16">
    <source>
        <dbReference type="ARBA" id="ARBA00048171"/>
    </source>
</evidence>
<feature type="transmembrane region" description="Helical" evidence="22">
    <location>
        <begin position="357"/>
        <end position="381"/>
    </location>
</feature>
<keyword evidence="7 22" id="KW-1133">Transmembrane helix</keyword>
<keyword evidence="2" id="KW-0813">Transport</keyword>
<keyword evidence="6" id="KW-0067">ATP-binding</keyword>
<evidence type="ECO:0000256" key="17">
    <source>
        <dbReference type="ARBA" id="ARBA00048825"/>
    </source>
</evidence>
<organism evidence="25 26">
    <name type="scientific">Balaenoptera physalus</name>
    <name type="common">Fin whale</name>
    <name type="synonym">Balaena physalus</name>
    <dbReference type="NCBI Taxonomy" id="9770"/>
    <lineage>
        <taxon>Eukaryota</taxon>
        <taxon>Metazoa</taxon>
        <taxon>Chordata</taxon>
        <taxon>Craniata</taxon>
        <taxon>Vertebrata</taxon>
        <taxon>Euteleostomi</taxon>
        <taxon>Mammalia</taxon>
        <taxon>Eutheria</taxon>
        <taxon>Laurasiatheria</taxon>
        <taxon>Artiodactyla</taxon>
        <taxon>Whippomorpha</taxon>
        <taxon>Cetacea</taxon>
        <taxon>Mysticeti</taxon>
        <taxon>Balaenopteridae</taxon>
        <taxon>Balaenoptera</taxon>
    </lineage>
</organism>
<dbReference type="GO" id="GO:0008559">
    <property type="term" value="F:ABC-type xenobiotic transporter activity"/>
    <property type="evidence" value="ECO:0007669"/>
    <property type="project" value="TreeGrafter"/>
</dbReference>
<feature type="domain" description="ABC transporter" evidence="23">
    <location>
        <begin position="399"/>
        <end position="635"/>
    </location>
</feature>
<accession>A0A643C192</accession>
<comment type="catalytic activity">
    <reaction evidence="15">
        <text>17beta-estradiol 17-O-(beta-D-glucuronate)(in) + ATP + H2O = 17beta-estradiol 17-O-(beta-D-glucuronate)(out) + ADP + phosphate + H(+)</text>
        <dbReference type="Rhea" id="RHEA:60128"/>
        <dbReference type="ChEBI" id="CHEBI:15377"/>
        <dbReference type="ChEBI" id="CHEBI:15378"/>
        <dbReference type="ChEBI" id="CHEBI:30616"/>
        <dbReference type="ChEBI" id="CHEBI:43474"/>
        <dbReference type="ChEBI" id="CHEBI:82961"/>
        <dbReference type="ChEBI" id="CHEBI:456216"/>
    </reaction>
    <physiologicalReaction direction="left-to-right" evidence="15">
        <dbReference type="Rhea" id="RHEA:60129"/>
    </physiologicalReaction>
</comment>
<comment type="catalytic activity">
    <reaction evidence="13">
        <text>vincristine(in) + ATP + H2O = vincristine(out) + ADP + phosphate + H(+)</text>
        <dbReference type="Rhea" id="RHEA:60160"/>
        <dbReference type="ChEBI" id="CHEBI:15377"/>
        <dbReference type="ChEBI" id="CHEBI:15378"/>
        <dbReference type="ChEBI" id="CHEBI:30616"/>
        <dbReference type="ChEBI" id="CHEBI:43474"/>
        <dbReference type="ChEBI" id="CHEBI:143658"/>
        <dbReference type="ChEBI" id="CHEBI:456216"/>
    </reaction>
    <physiologicalReaction direction="left-to-right" evidence="13">
        <dbReference type="Rhea" id="RHEA:60161"/>
    </physiologicalReaction>
</comment>
<comment type="catalytic activity">
    <reaction evidence="19">
        <text>prostaglandin A2-S-(R)-glutathione(in) + ATP + H2O = prostaglandin A2-S-(R)-glutathione(out) + ADP + phosphate + H(+)</text>
        <dbReference type="Rhea" id="RHEA:81695"/>
        <dbReference type="ChEBI" id="CHEBI:15377"/>
        <dbReference type="ChEBI" id="CHEBI:15378"/>
        <dbReference type="ChEBI" id="CHEBI:30616"/>
        <dbReference type="ChEBI" id="CHEBI:43474"/>
        <dbReference type="ChEBI" id="CHEBI:133768"/>
        <dbReference type="ChEBI" id="CHEBI:456216"/>
    </reaction>
    <physiologicalReaction direction="left-to-right" evidence="19">
        <dbReference type="Rhea" id="RHEA:81696"/>
    </physiologicalReaction>
</comment>
<dbReference type="InterPro" id="IPR003593">
    <property type="entry name" value="AAA+_ATPase"/>
</dbReference>
<dbReference type="Gene3D" id="3.40.50.300">
    <property type="entry name" value="P-loop containing nucleotide triphosphate hydrolases"/>
    <property type="match status" value="1"/>
</dbReference>
<feature type="region of interest" description="Disordered" evidence="21">
    <location>
        <begin position="639"/>
        <end position="699"/>
    </location>
</feature>
<evidence type="ECO:0000256" key="15">
    <source>
        <dbReference type="ARBA" id="ARBA00047576"/>
    </source>
</evidence>
<dbReference type="GO" id="GO:0005524">
    <property type="term" value="F:ATP binding"/>
    <property type="evidence" value="ECO:0007669"/>
    <property type="project" value="UniProtKB-KW"/>
</dbReference>
<feature type="compositionally biased region" description="Low complexity" evidence="21">
    <location>
        <begin position="652"/>
        <end position="663"/>
    </location>
</feature>
<evidence type="ECO:0000256" key="18">
    <source>
        <dbReference type="ARBA" id="ARBA00049901"/>
    </source>
</evidence>
<dbReference type="OrthoDB" id="6500128at2759"/>
<evidence type="ECO:0000313" key="25">
    <source>
        <dbReference type="EMBL" id="KAB0393954.1"/>
    </source>
</evidence>
<dbReference type="GO" id="GO:0000323">
    <property type="term" value="C:lytic vacuole"/>
    <property type="evidence" value="ECO:0007669"/>
    <property type="project" value="UniProtKB-ARBA"/>
</dbReference>
<evidence type="ECO:0000256" key="10">
    <source>
        <dbReference type="ARBA" id="ARBA00041345"/>
    </source>
</evidence>
<feature type="domain" description="ABC transmembrane type-1" evidence="24">
    <location>
        <begin position="156"/>
        <end position="382"/>
    </location>
</feature>
<dbReference type="Gene3D" id="1.20.1560.10">
    <property type="entry name" value="ABC transporter type 1, transmembrane domain"/>
    <property type="match status" value="1"/>
</dbReference>
<evidence type="ECO:0000256" key="20">
    <source>
        <dbReference type="ARBA" id="ARBA00049921"/>
    </source>
</evidence>
<dbReference type="InterPro" id="IPR011527">
    <property type="entry name" value="ABC1_TM_dom"/>
</dbReference>
<dbReference type="Pfam" id="PF00664">
    <property type="entry name" value="ABC_membrane"/>
    <property type="match status" value="1"/>
</dbReference>
<dbReference type="SUPFAM" id="SSF90123">
    <property type="entry name" value="ABC transporter transmembrane region"/>
    <property type="match status" value="1"/>
</dbReference>
<feature type="transmembrane region" description="Helical" evidence="22">
    <location>
        <begin position="317"/>
        <end position="345"/>
    </location>
</feature>
<dbReference type="InterPro" id="IPR050173">
    <property type="entry name" value="ABC_transporter_C-like"/>
</dbReference>
<dbReference type="GO" id="GO:0005774">
    <property type="term" value="C:vacuolar membrane"/>
    <property type="evidence" value="ECO:0007669"/>
    <property type="project" value="UniProtKB-SubCell"/>
</dbReference>
<dbReference type="InterPro" id="IPR017871">
    <property type="entry name" value="ABC_transporter-like_CS"/>
</dbReference>
<evidence type="ECO:0000259" key="24">
    <source>
        <dbReference type="PROSITE" id="PS50929"/>
    </source>
</evidence>
<evidence type="ECO:0000313" key="26">
    <source>
        <dbReference type="Proteomes" id="UP000437017"/>
    </source>
</evidence>
<dbReference type="PROSITE" id="PS50893">
    <property type="entry name" value="ABC_TRANSPORTER_2"/>
    <property type="match status" value="1"/>
</dbReference>
<dbReference type="EMBL" id="SGJD01002925">
    <property type="protein sequence ID" value="KAB0393954.1"/>
    <property type="molecule type" value="Genomic_DNA"/>
</dbReference>
<dbReference type="Pfam" id="PF00005">
    <property type="entry name" value="ABC_tran"/>
    <property type="match status" value="1"/>
</dbReference>
<sequence length="699" mass="77288">NPCPESSASFLSRITFWWITGMMVQGYRQPLESTDLWSLNKEDTSEQVVPVLVKNWKKECAKSRKQPVKIVYSSQDPAKPKGSSKVDVNEEAEALIVKSPQKDWNPSLFKVLYKTFGPYFLMSFLFKAVHDLMMFTGPEILKLLISFVNDRKAPDWQGYFYTALLGMRIKTAVIGAVYRKALVITNSARKSSTVGEIVNLMSVDAQRFMDLATYINMIWSAPLQVILALYLLWLNLGPSVLAGVAVMIFMVPLNAVMAMKTKTYQVAHMKSKDNRIKLMNEILNGIKVLKLYAWELAFKDKVLAIRQEELKVLKKSAYLAAVGTFTWVCTPFLVALCTFAVYVTIDKNNILDAQKAFVSLALFNILRFPLNILPMVISSIVQASVSLKRLRIFLSHEELEPDSIQRWPIKDAWAGRAPPAEPQGMSCRFSITFSIPEGSLVAVVGQVGCGKSSLLSALLAEMDKVEGHVAIKGSVAYVPQQAWIQNVSLRENILFGRQLQERYYKAVIEACALLPDLEILPSGDRTEIGEKGVNLSGGQKQRVSLARAVYCNSDVYLFDDPLSAVDAHVGKHIFENVVGPKGMLKNKTRILVTHGISYLPQVDVIIVMSGGKISEMGSYQELLARDGAFAEFLRTYASAEQEQGEPDDGRAARGSSAGGALSSPSCPLEVPTSRPGSSSGHQMGSWARPPHLEGLSGLK</sequence>
<comment type="subcellular location">
    <subcellularLocation>
        <location evidence="1">Vacuole membrane</location>
        <topology evidence="1">Multi-pass membrane protein</topology>
    </subcellularLocation>
</comment>
<evidence type="ECO:0000256" key="2">
    <source>
        <dbReference type="ARBA" id="ARBA00022448"/>
    </source>
</evidence>
<keyword evidence="8 22" id="KW-0472">Membrane</keyword>
<evidence type="ECO:0000256" key="3">
    <source>
        <dbReference type="ARBA" id="ARBA00022554"/>
    </source>
</evidence>
<dbReference type="FunFam" id="3.40.50.300:FF:000293">
    <property type="entry name" value="ATP binding cassette subfamily C member 1"/>
    <property type="match status" value="1"/>
</dbReference>
<dbReference type="InterPro" id="IPR027417">
    <property type="entry name" value="P-loop_NTPase"/>
</dbReference>
<evidence type="ECO:0000256" key="13">
    <source>
        <dbReference type="ARBA" id="ARBA00047331"/>
    </source>
</evidence>
<gene>
    <name evidence="25" type="ORF">E2I00_004398</name>
</gene>
<evidence type="ECO:0000256" key="1">
    <source>
        <dbReference type="ARBA" id="ARBA00004128"/>
    </source>
</evidence>